<reference evidence="1 4" key="2">
    <citation type="submission" date="2020-08" db="EMBL/GenBank/DDBJ databases">
        <title>Sequencing the genomes of 1000 actinobacteria strains.</title>
        <authorList>
            <person name="Klenk H.-P."/>
        </authorList>
    </citation>
    <scope>NUCLEOTIDE SEQUENCE [LARGE SCALE GENOMIC DNA]</scope>
    <source>
        <strain evidence="1 4">DSM 15626</strain>
    </source>
</reference>
<dbReference type="GO" id="GO:0016740">
    <property type="term" value="F:transferase activity"/>
    <property type="evidence" value="ECO:0007669"/>
    <property type="project" value="UniProtKB-KW"/>
</dbReference>
<reference evidence="2 3" key="1">
    <citation type="submission" date="2020-05" db="EMBL/GenBank/DDBJ databases">
        <title>Genome sequence of Kribbella sandramycini ATCC 39419.</title>
        <authorList>
            <person name="Maclea K.S."/>
            <person name="Fair J.L."/>
        </authorList>
    </citation>
    <scope>NUCLEOTIDE SEQUENCE [LARGE SCALE GENOMIC DNA]</scope>
    <source>
        <strain evidence="2 3">ATCC 39419</strain>
    </source>
</reference>
<keyword evidence="1" id="KW-0808">Transferase</keyword>
<organism evidence="2 3">
    <name type="scientific">Kribbella sandramycini</name>
    <dbReference type="NCBI Taxonomy" id="60450"/>
    <lineage>
        <taxon>Bacteria</taxon>
        <taxon>Bacillati</taxon>
        <taxon>Actinomycetota</taxon>
        <taxon>Actinomycetes</taxon>
        <taxon>Propionibacteriales</taxon>
        <taxon>Kribbellaceae</taxon>
        <taxon>Kribbella</taxon>
    </lineage>
</organism>
<evidence type="ECO:0000313" key="1">
    <source>
        <dbReference type="EMBL" id="MBB6565770.1"/>
    </source>
</evidence>
<proteinExistence type="predicted"/>
<accession>A0A7Y4NZH0</accession>
<gene>
    <name evidence="1" type="ORF">HNR71_001407</name>
    <name evidence="2" type="ORF">HPO96_17440</name>
</gene>
<comment type="caution">
    <text evidence="2">The sequence shown here is derived from an EMBL/GenBank/DDBJ whole genome shotgun (WGS) entry which is preliminary data.</text>
</comment>
<dbReference type="EMBL" id="JABJRC010000003">
    <property type="protein sequence ID" value="NOL42032.1"/>
    <property type="molecule type" value="Genomic_DNA"/>
</dbReference>
<keyword evidence="3" id="KW-1185">Reference proteome</keyword>
<dbReference type="InterPro" id="IPR046251">
    <property type="entry name" value="DUF6284"/>
</dbReference>
<dbReference type="RefSeq" id="WP_171674488.1">
    <property type="nucleotide sequence ID" value="NZ_BAAAGT010000001.1"/>
</dbReference>
<protein>
    <submittedName>
        <fullName evidence="1">Cob(I)alamin adenosyltransferase</fullName>
    </submittedName>
</protein>
<dbReference type="EMBL" id="JACHKF010000001">
    <property type="protein sequence ID" value="MBB6565770.1"/>
    <property type="molecule type" value="Genomic_DNA"/>
</dbReference>
<dbReference type="AlphaFoldDB" id="A0A7Y4NZH0"/>
<dbReference type="Proteomes" id="UP000553957">
    <property type="component" value="Unassembled WGS sequence"/>
</dbReference>
<evidence type="ECO:0000313" key="4">
    <source>
        <dbReference type="Proteomes" id="UP000553957"/>
    </source>
</evidence>
<dbReference type="Pfam" id="PF19801">
    <property type="entry name" value="DUF6284"/>
    <property type="match status" value="1"/>
</dbReference>
<evidence type="ECO:0000313" key="2">
    <source>
        <dbReference type="EMBL" id="NOL42032.1"/>
    </source>
</evidence>
<sequence length="81" mass="9178">MNIIPRSEYYGEDPTPADLAAIEAEWPQIAAELDVLDAEIAELTNSPYMSELDRRRVRRAERRVLDAHREPTVTPNSKDAA</sequence>
<dbReference type="Proteomes" id="UP000534306">
    <property type="component" value="Unassembled WGS sequence"/>
</dbReference>
<name>A0A7Y4NZH0_9ACTN</name>
<evidence type="ECO:0000313" key="3">
    <source>
        <dbReference type="Proteomes" id="UP000534306"/>
    </source>
</evidence>